<feature type="non-terminal residue" evidence="1">
    <location>
        <position position="1"/>
    </location>
</feature>
<protein>
    <submittedName>
        <fullName evidence="1">Uncharacterized protein</fullName>
    </submittedName>
</protein>
<reference evidence="1 2" key="1">
    <citation type="journal article" date="2023" name="Sci. Data">
        <title>Genome assembly of the Korean intertidal mud-creeper Batillaria attramentaria.</title>
        <authorList>
            <person name="Patra A.K."/>
            <person name="Ho P.T."/>
            <person name="Jun S."/>
            <person name="Lee S.J."/>
            <person name="Kim Y."/>
            <person name="Won Y.J."/>
        </authorList>
    </citation>
    <scope>NUCLEOTIDE SEQUENCE [LARGE SCALE GENOMIC DNA]</scope>
    <source>
        <strain evidence="1">Wonlab-2016</strain>
    </source>
</reference>
<organism evidence="1 2">
    <name type="scientific">Batillaria attramentaria</name>
    <dbReference type="NCBI Taxonomy" id="370345"/>
    <lineage>
        <taxon>Eukaryota</taxon>
        <taxon>Metazoa</taxon>
        <taxon>Spiralia</taxon>
        <taxon>Lophotrochozoa</taxon>
        <taxon>Mollusca</taxon>
        <taxon>Gastropoda</taxon>
        <taxon>Caenogastropoda</taxon>
        <taxon>Sorbeoconcha</taxon>
        <taxon>Cerithioidea</taxon>
        <taxon>Batillariidae</taxon>
        <taxon>Batillaria</taxon>
    </lineage>
</organism>
<evidence type="ECO:0000313" key="1">
    <source>
        <dbReference type="EMBL" id="KAK7491314.1"/>
    </source>
</evidence>
<evidence type="ECO:0000313" key="2">
    <source>
        <dbReference type="Proteomes" id="UP001519460"/>
    </source>
</evidence>
<comment type="caution">
    <text evidence="1">The sequence shown here is derived from an EMBL/GenBank/DDBJ whole genome shotgun (WGS) entry which is preliminary data.</text>
</comment>
<keyword evidence="2" id="KW-1185">Reference proteome</keyword>
<sequence length="107" mass="11535">CGSDRELTLGDEVCCGSRCGPVCKDKGQLHHMCQRDLVLSSSRNVSPDWSDWAGNVGPYGSVGPCTYQCKPPVTATVGGNLKMLPQPLWRVILRSSQCKPAPTCENV</sequence>
<dbReference type="Proteomes" id="UP001519460">
    <property type="component" value="Unassembled WGS sequence"/>
</dbReference>
<feature type="non-terminal residue" evidence="1">
    <location>
        <position position="107"/>
    </location>
</feature>
<name>A0ABD0KW24_9CAEN</name>
<dbReference type="EMBL" id="JACVVK020000116">
    <property type="protein sequence ID" value="KAK7491314.1"/>
    <property type="molecule type" value="Genomic_DNA"/>
</dbReference>
<dbReference type="AlphaFoldDB" id="A0ABD0KW24"/>
<proteinExistence type="predicted"/>
<gene>
    <name evidence="1" type="ORF">BaRGS_00017415</name>
</gene>
<accession>A0ABD0KW24</accession>